<dbReference type="AlphaFoldDB" id="A0A0L0SMZ6"/>
<accession>A0A0L0SMZ6</accession>
<feature type="compositionally biased region" description="Polar residues" evidence="1">
    <location>
        <begin position="212"/>
        <end position="224"/>
    </location>
</feature>
<dbReference type="Proteomes" id="UP000054350">
    <property type="component" value="Unassembled WGS sequence"/>
</dbReference>
<reference evidence="3" key="2">
    <citation type="submission" date="2009-11" db="EMBL/GenBank/DDBJ databases">
        <title>The Genome Sequence of Allomyces macrogynus strain ATCC 38327.</title>
        <authorList>
            <consortium name="The Broad Institute Genome Sequencing Platform"/>
            <person name="Russ C."/>
            <person name="Cuomo C."/>
            <person name="Shea T."/>
            <person name="Young S.K."/>
            <person name="Zeng Q."/>
            <person name="Koehrsen M."/>
            <person name="Haas B."/>
            <person name="Borodovsky M."/>
            <person name="Guigo R."/>
            <person name="Alvarado L."/>
            <person name="Berlin A."/>
            <person name="Borenstein D."/>
            <person name="Chen Z."/>
            <person name="Engels R."/>
            <person name="Freedman E."/>
            <person name="Gellesch M."/>
            <person name="Goldberg J."/>
            <person name="Griggs A."/>
            <person name="Gujja S."/>
            <person name="Heiman D."/>
            <person name="Hepburn T."/>
            <person name="Howarth C."/>
            <person name="Jen D."/>
            <person name="Larson L."/>
            <person name="Lewis B."/>
            <person name="Mehta T."/>
            <person name="Park D."/>
            <person name="Pearson M."/>
            <person name="Roberts A."/>
            <person name="Saif S."/>
            <person name="Shenoy N."/>
            <person name="Sisk P."/>
            <person name="Stolte C."/>
            <person name="Sykes S."/>
            <person name="Walk T."/>
            <person name="White J."/>
            <person name="Yandava C."/>
            <person name="Burger G."/>
            <person name="Gray M.W."/>
            <person name="Holland P.W.H."/>
            <person name="King N."/>
            <person name="Lang F.B.F."/>
            <person name="Roger A.J."/>
            <person name="Ruiz-Trillo I."/>
            <person name="Lander E."/>
            <person name="Nusbaum C."/>
        </authorList>
    </citation>
    <scope>NUCLEOTIDE SEQUENCE [LARGE SCALE GENOMIC DNA]</scope>
    <source>
        <strain evidence="3">ATCC 38327</strain>
    </source>
</reference>
<reference evidence="2 3" key="1">
    <citation type="submission" date="2009-11" db="EMBL/GenBank/DDBJ databases">
        <title>Annotation of Allomyces macrogynus ATCC 38327.</title>
        <authorList>
            <consortium name="The Broad Institute Genome Sequencing Platform"/>
            <person name="Russ C."/>
            <person name="Cuomo C."/>
            <person name="Burger G."/>
            <person name="Gray M.W."/>
            <person name="Holland P.W.H."/>
            <person name="King N."/>
            <person name="Lang F.B.F."/>
            <person name="Roger A.J."/>
            <person name="Ruiz-Trillo I."/>
            <person name="Young S.K."/>
            <person name="Zeng Q."/>
            <person name="Gargeya S."/>
            <person name="Fitzgerald M."/>
            <person name="Haas B."/>
            <person name="Abouelleil A."/>
            <person name="Alvarado L."/>
            <person name="Arachchi H.M."/>
            <person name="Berlin A."/>
            <person name="Chapman S.B."/>
            <person name="Gearin G."/>
            <person name="Goldberg J."/>
            <person name="Griggs A."/>
            <person name="Gujja S."/>
            <person name="Hansen M."/>
            <person name="Heiman D."/>
            <person name="Howarth C."/>
            <person name="Larimer J."/>
            <person name="Lui A."/>
            <person name="MacDonald P.J.P."/>
            <person name="McCowen C."/>
            <person name="Montmayeur A."/>
            <person name="Murphy C."/>
            <person name="Neiman D."/>
            <person name="Pearson M."/>
            <person name="Priest M."/>
            <person name="Roberts A."/>
            <person name="Saif S."/>
            <person name="Shea T."/>
            <person name="Sisk P."/>
            <person name="Stolte C."/>
            <person name="Sykes S."/>
            <person name="Wortman J."/>
            <person name="Nusbaum C."/>
            <person name="Birren B."/>
        </authorList>
    </citation>
    <scope>NUCLEOTIDE SEQUENCE [LARGE SCALE GENOMIC DNA]</scope>
    <source>
        <strain evidence="2 3">ATCC 38327</strain>
    </source>
</reference>
<evidence type="ECO:0000256" key="1">
    <source>
        <dbReference type="SAM" id="MobiDB-lite"/>
    </source>
</evidence>
<feature type="region of interest" description="Disordered" evidence="1">
    <location>
        <begin position="26"/>
        <end position="237"/>
    </location>
</feature>
<feature type="compositionally biased region" description="Low complexity" evidence="1">
    <location>
        <begin position="72"/>
        <end position="81"/>
    </location>
</feature>
<feature type="compositionally biased region" description="Acidic residues" evidence="1">
    <location>
        <begin position="173"/>
        <end position="198"/>
    </location>
</feature>
<name>A0A0L0SMZ6_ALLM3</name>
<feature type="compositionally biased region" description="Low complexity" evidence="1">
    <location>
        <begin position="139"/>
        <end position="157"/>
    </location>
</feature>
<evidence type="ECO:0000313" key="2">
    <source>
        <dbReference type="EMBL" id="KNE63857.1"/>
    </source>
</evidence>
<gene>
    <name evidence="2" type="ORF">AMAG_08921</name>
</gene>
<keyword evidence="3" id="KW-1185">Reference proteome</keyword>
<dbReference type="EMBL" id="GG745343">
    <property type="protein sequence ID" value="KNE63857.1"/>
    <property type="molecule type" value="Genomic_DNA"/>
</dbReference>
<protein>
    <submittedName>
        <fullName evidence="2">Uncharacterized protein</fullName>
    </submittedName>
</protein>
<feature type="compositionally biased region" description="Polar residues" evidence="1">
    <location>
        <begin position="128"/>
        <end position="138"/>
    </location>
</feature>
<sequence>MDPSSAGPAQPPSPVSALAARCEHAALASPAPADTDALAHTAASPPPSSSASTPTPTLAPAAEPDGTVLSMATPASASAPTIAERRRRRSLRIAARTAANVGIGTPRSRGGRRMSTSSVDSAAGIVSPASTRSDSFSFVATPTAAPSSAPGVTSPGVTSLGIVSPGQLHAMSEDDTMDEGDDHEPMDVDGDGDGDQDVFEVAASRTLIAPNTLLNRRQPNSSPQRGKFSLARRVRRA</sequence>
<feature type="compositionally biased region" description="Low complexity" evidence="1">
    <location>
        <begin position="38"/>
        <end position="62"/>
    </location>
</feature>
<organism evidence="2 3">
    <name type="scientific">Allomyces macrogynus (strain ATCC 38327)</name>
    <name type="common">Allomyces javanicus var. macrogynus</name>
    <dbReference type="NCBI Taxonomy" id="578462"/>
    <lineage>
        <taxon>Eukaryota</taxon>
        <taxon>Fungi</taxon>
        <taxon>Fungi incertae sedis</taxon>
        <taxon>Blastocladiomycota</taxon>
        <taxon>Blastocladiomycetes</taxon>
        <taxon>Blastocladiales</taxon>
        <taxon>Blastocladiaceae</taxon>
        <taxon>Allomyces</taxon>
    </lineage>
</organism>
<proteinExistence type="predicted"/>
<feature type="compositionally biased region" description="Low complexity" evidence="1">
    <location>
        <begin position="92"/>
        <end position="118"/>
    </location>
</feature>
<evidence type="ECO:0000313" key="3">
    <source>
        <dbReference type="Proteomes" id="UP000054350"/>
    </source>
</evidence>
<dbReference type="VEuPathDB" id="FungiDB:AMAG_08921"/>